<accession>F0W2S1</accession>
<dbReference type="InterPro" id="IPR022657">
    <property type="entry name" value="De-COase2_CS"/>
</dbReference>
<evidence type="ECO:0000313" key="6">
    <source>
        <dbReference type="EMBL" id="CCA15357.1"/>
    </source>
</evidence>
<dbReference type="InterPro" id="IPR020719">
    <property type="entry name" value="RNA3'_term_phos_cycl-like_CS"/>
</dbReference>
<dbReference type="GO" id="GO:0042254">
    <property type="term" value="P:ribosome biogenesis"/>
    <property type="evidence" value="ECO:0007669"/>
    <property type="project" value="InterPro"/>
</dbReference>
<evidence type="ECO:0000256" key="2">
    <source>
        <dbReference type="ARBA" id="ARBA00022898"/>
    </source>
</evidence>
<evidence type="ECO:0000259" key="4">
    <source>
        <dbReference type="Pfam" id="PF02784"/>
    </source>
</evidence>
<protein>
    <submittedName>
        <fullName evidence="6">Pyridoxaldependent decarboxylase putative</fullName>
    </submittedName>
</protein>
<dbReference type="PANTHER" id="PTHR43727:SF3">
    <property type="entry name" value="GROUP IV DECARBOXYLASE"/>
    <property type="match status" value="1"/>
</dbReference>
<proteinExistence type="predicted"/>
<dbReference type="GO" id="GO:0005730">
    <property type="term" value="C:nucleolus"/>
    <property type="evidence" value="ECO:0007669"/>
    <property type="project" value="InterPro"/>
</dbReference>
<evidence type="ECO:0000256" key="1">
    <source>
        <dbReference type="ARBA" id="ARBA00001933"/>
    </source>
</evidence>
<dbReference type="Gene3D" id="3.65.10.20">
    <property type="entry name" value="RNA 3'-terminal phosphate cyclase domain"/>
    <property type="match status" value="1"/>
</dbReference>
<name>F0W2S1_9STRA</name>
<dbReference type="PANTHER" id="PTHR43727">
    <property type="entry name" value="DIAMINOPIMELATE DECARBOXYLASE"/>
    <property type="match status" value="1"/>
</dbReference>
<dbReference type="Gene3D" id="3.30.360.20">
    <property type="entry name" value="RNA 3'-terminal phosphate cyclase, insert domain"/>
    <property type="match status" value="1"/>
</dbReference>
<dbReference type="InterPro" id="IPR013792">
    <property type="entry name" value="RNA3'P_cycl/enolpyr_Trfase_a/b"/>
</dbReference>
<keyword evidence="2" id="KW-0663">Pyridoxal phosphate</keyword>
<dbReference type="Pfam" id="PF05189">
    <property type="entry name" value="RTC_insert"/>
    <property type="match status" value="1"/>
</dbReference>
<comment type="cofactor">
    <cofactor evidence="1">
        <name>pyridoxal 5'-phosphate</name>
        <dbReference type="ChEBI" id="CHEBI:597326"/>
    </cofactor>
</comment>
<dbReference type="NCBIfam" id="TIGR03400">
    <property type="entry name" value="18S_RNA_Rcl1p"/>
    <property type="match status" value="1"/>
</dbReference>
<dbReference type="SUPFAM" id="SSF51419">
    <property type="entry name" value="PLP-binding barrel"/>
    <property type="match status" value="1"/>
</dbReference>
<dbReference type="HOGENOM" id="CLU_003157_0_0_1"/>
<dbReference type="InterPro" id="IPR013791">
    <property type="entry name" value="RNA3'-term_phos_cycl_insert"/>
</dbReference>
<dbReference type="InterPro" id="IPR022644">
    <property type="entry name" value="De-COase2_N"/>
</dbReference>
<dbReference type="PROSITE" id="PS01287">
    <property type="entry name" value="RTC"/>
    <property type="match status" value="1"/>
</dbReference>
<dbReference type="CDD" id="cd00875">
    <property type="entry name" value="RNA_Cyclase_Class_I"/>
    <property type="match status" value="1"/>
</dbReference>
<sequence>MGSSQKYSAFAIVSRKRSRTQNAFGMRICWIKALLEAKDWLKSARLAIGGNRHSTLDWLYCFDSGRVISMTLNSIQEQALKTHEKTAPTESKKRNSIRFKGCTHFRQRLVCATLTGKPLVLEDIRADEEEPGLTDFEASFLRLLDTITNGSHIEINETGTRLKYRPGFIIGGFFEHDCGQKRSLGWFLEALVALAPFGKLPVRAVLRGITNDNTDISVDSFKATTIPTLKHFGISEELNLTIKKRGAPPLGGGEIIFSCPLVRQLQSIYLVEEGFIKRIRGTAYSTRVSPQTSNRIVESCRGIFNQLLPDVYIYSDHYKGAESGQSPGYALSLVAETTSGILLGADGAATAGDLPEDVATMASHALCEEIKQGGCIDSTNQSLVLLFMALSPPSVSKVRVGRLTPYTIQYLRHIRDFLGVTFKIAPDRATKTVFLSCSGLGFQNLSKKALIELLQMSKSTSDTLACEMRSGCNSTTSEYHALRNQIAEIHPELLSLFDLCNRHRLWIPEMIQDGQKMDWDLRCMHHSMELYYMLQDHVITFQESSRSSPCDTARGMVLLYSKARYMNLFSSDDIAMYQKMGPEQKIEADLCRKLEIASSVTEIASLVASACSIPMQSELWDTVFRYFEDALLFAEPTALLLTRGSDDRSELTSTTRTNKYHATTIPCQMDINRGSCTCASMGSEAFGKCELIRQELLLDAFSIHPEKTTSLMEQKVELTRDRITKCFDVQDLVERDTCRLILTPSGTDAEYLATSAALSRAFCTLNGTEESSRLVTSIIIAKGEIGRGSGVASAGKYCGQRTPCGLVQENGEYLRKYPRELVQTIELDARDADGDIVNQDDTVAHIVDEQLGSPAGYNEPEADPTQTHKVVLLHLVMGTKTGFCSPSLSMVHKLCLKYPNRLLVVVDACQMRLDHTMYRYFIERGYIVLVTGSKFFGGAPFCGGVIMPMQSVLELEMAATKGYAQQCLPLGLADYFSRENFPEVMKFTRERMGSFLNVGLLLRWDTALTHIEPFRTIPSKDLHAICTHYISCLFKLLTEKYHPLLQLLPEDIEATTTKPTQQGLQGVINSIVSFRVWTSTEDRFLDMEELRILHFLLTKDVSEYISDHVGNKRCLLGQPVQIGKRNAVLRIAIGAEMVNEIFFSDDAKRTMEKFLLQDEIAIQKIALIIKNWKLLCKRFMYNSQAVKESKTPAELQPPSAKGATITKIDESRIPKVIAKMIHEGVFSKQEIISDCVAETKVAIVYDLNAIDSAIQSLKSSFPTHFEHRFAMKTCPLSFFIKKAIENHIGIECASVIEVKHALRLGCPPHQIVYNSPCKTRNELAFALSAGVDVNADNFEELDIITELVLACFQPESKLDQIPRICLRINPLVGAGHNAILSTSTRTSKFGVTLTTENRARIITYFRDNQWLAGLHCHVGSQGCSLELLAKGAAALCELSDDIERLTSTSKRIRVLNIGGGLPVNYSASESTPTFAEYANVLKKCAPQLFDKNDRTIITEFGQSISAKSGWIVTQVEYVKSLGEDTLSEIPEAAYQTAIVHAGSDLFLRACYRPDLFPVRISVYQANGNASENEEMLQNIAGPLCFGGDLVGRSILVPRIERNDLLVMHDTGANTISLFSRHCSRAAPCVYGYHTDGNGELVLSLLKAKETAEEVMRFWG</sequence>
<dbReference type="GO" id="GO:0009089">
    <property type="term" value="P:lysine biosynthetic process via diaminopimelate"/>
    <property type="evidence" value="ECO:0007669"/>
    <property type="project" value="TreeGrafter"/>
</dbReference>
<dbReference type="InterPro" id="IPR037136">
    <property type="entry name" value="RNA3'_phos_cyclase_dom_sf"/>
</dbReference>
<evidence type="ECO:0000259" key="3">
    <source>
        <dbReference type="Pfam" id="PF01137"/>
    </source>
</evidence>
<dbReference type="EMBL" id="FR824055">
    <property type="protein sequence ID" value="CCA15357.1"/>
    <property type="molecule type" value="Genomic_DNA"/>
</dbReference>
<feature type="domain" description="Orn/DAP/Arg decarboxylase 2 N-terminal" evidence="4">
    <location>
        <begin position="1249"/>
        <end position="1506"/>
    </location>
</feature>
<dbReference type="InterPro" id="IPR009006">
    <property type="entry name" value="Ala_racemase/Decarboxylase_C"/>
</dbReference>
<feature type="domain" description="RNA 3'-terminal phosphate cyclase insert" evidence="5">
    <location>
        <begin position="272"/>
        <end position="371"/>
    </location>
</feature>
<organism evidence="6">
    <name type="scientific">Albugo laibachii Nc14</name>
    <dbReference type="NCBI Taxonomy" id="890382"/>
    <lineage>
        <taxon>Eukaryota</taxon>
        <taxon>Sar</taxon>
        <taxon>Stramenopiles</taxon>
        <taxon>Oomycota</taxon>
        <taxon>Peronosporomycetes</taxon>
        <taxon>Albuginales</taxon>
        <taxon>Albuginaceae</taxon>
        <taxon>Albugo</taxon>
    </lineage>
</organism>
<dbReference type="Pfam" id="PF01137">
    <property type="entry name" value="RTC"/>
    <property type="match status" value="1"/>
</dbReference>
<dbReference type="GO" id="GO:0008836">
    <property type="term" value="F:diaminopimelate decarboxylase activity"/>
    <property type="evidence" value="ECO:0007669"/>
    <property type="project" value="TreeGrafter"/>
</dbReference>
<dbReference type="InterPro" id="IPR016443">
    <property type="entry name" value="RNA3'_term_phos_cyc_type_2"/>
</dbReference>
<reference evidence="6" key="2">
    <citation type="submission" date="2011-02" db="EMBL/GenBank/DDBJ databases">
        <authorList>
            <person name="MacLean D."/>
        </authorList>
    </citation>
    <scope>NUCLEOTIDE SEQUENCE</scope>
</reference>
<dbReference type="Gene3D" id="3.20.20.10">
    <property type="entry name" value="Alanine racemase"/>
    <property type="match status" value="1"/>
</dbReference>
<dbReference type="Gene3D" id="2.40.37.10">
    <property type="entry name" value="Lyase, Ornithine Decarboxylase, Chain A, domain 1"/>
    <property type="match status" value="1"/>
</dbReference>
<dbReference type="PROSITE" id="PS00879">
    <property type="entry name" value="ODR_DC_2_2"/>
    <property type="match status" value="1"/>
</dbReference>
<dbReference type="InterPro" id="IPR023797">
    <property type="entry name" value="RNA3'_phos_cyclase_dom"/>
</dbReference>
<dbReference type="SUPFAM" id="SSF55205">
    <property type="entry name" value="EPT/RTPC-like"/>
    <property type="match status" value="1"/>
</dbReference>
<gene>
    <name evidence="6" type="primary">AlNc14C10G1307</name>
    <name evidence="6" type="ORF">ALNC14_015000</name>
</gene>
<dbReference type="SUPFAM" id="SSF50621">
    <property type="entry name" value="Alanine racemase C-terminal domain-like"/>
    <property type="match status" value="1"/>
</dbReference>
<dbReference type="Pfam" id="PF02784">
    <property type="entry name" value="Orn_Arg_deC_N"/>
    <property type="match status" value="1"/>
</dbReference>
<dbReference type="InterPro" id="IPR029066">
    <property type="entry name" value="PLP-binding_barrel"/>
</dbReference>
<evidence type="ECO:0000259" key="5">
    <source>
        <dbReference type="Pfam" id="PF05189"/>
    </source>
</evidence>
<reference evidence="6" key="1">
    <citation type="journal article" date="2011" name="PLoS Biol.">
        <title>Gene gain and loss during evolution of obligate parasitism in the white rust pathogen of Arabidopsis thaliana.</title>
        <authorList>
            <person name="Kemen E."/>
            <person name="Gardiner A."/>
            <person name="Schultz-Larsen T."/>
            <person name="Kemen A.C."/>
            <person name="Balmuth A.L."/>
            <person name="Robert-Seilaniantz A."/>
            <person name="Bailey K."/>
            <person name="Holub E."/>
            <person name="Studholme D.J."/>
            <person name="Maclean D."/>
            <person name="Jones J.D."/>
        </authorList>
    </citation>
    <scope>NUCLEOTIDE SEQUENCE</scope>
</reference>
<feature type="domain" description="RNA 3'-terminal phosphate cyclase" evidence="3">
    <location>
        <begin position="98"/>
        <end position="424"/>
    </location>
</feature>
<dbReference type="InterPro" id="IPR036553">
    <property type="entry name" value="RPTC_insert"/>
</dbReference>